<evidence type="ECO:0000313" key="4">
    <source>
        <dbReference type="Proteomes" id="UP000324707"/>
    </source>
</evidence>
<dbReference type="AlphaFoldDB" id="A0A5C8E233"/>
<reference evidence="3 4" key="1">
    <citation type="journal article" date="1992" name="Lakartidningen">
        <title>[Penicillin V and not amoxicillin is the first choice preparation in acute otitis].</title>
        <authorList>
            <person name="Kamme C."/>
            <person name="Lundgren K."/>
            <person name="Prellner K."/>
        </authorList>
    </citation>
    <scope>NUCLEOTIDE SEQUENCE [LARGE SCALE GENOMIC DNA]</scope>
    <source>
        <strain evidence="3 4">PC5538III-lc</strain>
    </source>
</reference>
<dbReference type="PANTHER" id="PTHR35149:SF2">
    <property type="entry name" value="DUF262 DOMAIN-CONTAINING PROTEIN"/>
    <property type="match status" value="1"/>
</dbReference>
<dbReference type="Pfam" id="PF07510">
    <property type="entry name" value="GmrSD_C"/>
    <property type="match status" value="1"/>
</dbReference>
<dbReference type="PANTHER" id="PTHR35149">
    <property type="entry name" value="SLL5132 PROTEIN"/>
    <property type="match status" value="1"/>
</dbReference>
<gene>
    <name evidence="3" type="ORF">EPJ69_06490</name>
</gene>
<dbReference type="EMBL" id="SAXX01000017">
    <property type="protein sequence ID" value="TXJ31770.1"/>
    <property type="molecule type" value="Genomic_DNA"/>
</dbReference>
<evidence type="ECO:0000313" key="3">
    <source>
        <dbReference type="EMBL" id="TXJ31770.1"/>
    </source>
</evidence>
<accession>A0A5C8E233</accession>
<protein>
    <submittedName>
        <fullName evidence="3">DUF262 domain-containing protein</fullName>
    </submittedName>
</protein>
<organism evidence="3 4">
    <name type="scientific">Brachyspira aalborgi</name>
    <dbReference type="NCBI Taxonomy" id="29522"/>
    <lineage>
        <taxon>Bacteria</taxon>
        <taxon>Pseudomonadati</taxon>
        <taxon>Spirochaetota</taxon>
        <taxon>Spirochaetia</taxon>
        <taxon>Brachyspirales</taxon>
        <taxon>Brachyspiraceae</taxon>
        <taxon>Brachyspira</taxon>
    </lineage>
</organism>
<name>A0A5C8E233_9SPIR</name>
<feature type="domain" description="GmrSD restriction endonucleases N-terminal" evidence="1">
    <location>
        <begin position="11"/>
        <end position="233"/>
    </location>
</feature>
<evidence type="ECO:0000259" key="1">
    <source>
        <dbReference type="Pfam" id="PF03235"/>
    </source>
</evidence>
<dbReference type="InterPro" id="IPR011089">
    <property type="entry name" value="GmrSD_C"/>
</dbReference>
<dbReference type="RefSeq" id="WP_147736656.1">
    <property type="nucleotide sequence ID" value="NZ_SAXX01000017.1"/>
</dbReference>
<dbReference type="Pfam" id="PF03235">
    <property type="entry name" value="GmrSD_N"/>
    <property type="match status" value="1"/>
</dbReference>
<evidence type="ECO:0000259" key="2">
    <source>
        <dbReference type="Pfam" id="PF07510"/>
    </source>
</evidence>
<comment type="caution">
    <text evidence="3">The sequence shown here is derived from an EMBL/GenBank/DDBJ whole genome shotgun (WGS) entry which is preliminary data.</text>
</comment>
<proteinExistence type="predicted"/>
<feature type="domain" description="GmrSD restriction endonucleases C-terminal" evidence="2">
    <location>
        <begin position="450"/>
        <end position="588"/>
    </location>
</feature>
<sequence>MQFDSKKEYVARLLDEGQKFIIPEYQRPYRWTKDECETLWNDILGVFGDGSNVEEYFLGSIVTYKNDNGGLEIIDGQQRITTLTLLFRAFYECFSHGIAQKNQFFLVGFGKCIWEIDFKKGLIFENNHLNSKVITDNNNDILKNILSEKIDITKIKNNNSNYAKNYIFFYEKLREFIVNEPLLFEKLCEMFLQKKLFVLLVVCDSQESAMTIFNTLNSRGLPLSNADILKGYIYKKVKNKEKFANDWKDIETKIEESENVKDLDFLFLQYMHIIRAENEDTNTTTQGVLPFFTKTDKKEYYGALQNWLYKPETIPFISNLADFWIKPENYLSEKSNRYIDILNLFQNDTWKIFVSYLVWRKKDCFNDNDNFDRYKFSEEFDKYLPKLIKFITLQFINKNASTNVIKDIVFKMNVSLKKLKKNEENFPEIQQSIPKMPKEDMFFDIMKNFDTRKIKYILFLYAYIYNYFEEDINPKNLKLEVEHILPKEWQSANFDGWTEVLHKEYVEKIGNKILLDKPSNIKCKDGFFAKKQTIYKNVYDRANLKEVKDLGTPKIENKGDNIHNVLKQKDENKRNIWEKQDIDNREKEIYKNLNSFLSSNN</sequence>
<dbReference type="Proteomes" id="UP000324707">
    <property type="component" value="Unassembled WGS sequence"/>
</dbReference>
<dbReference type="InterPro" id="IPR004919">
    <property type="entry name" value="GmrSD_N"/>
</dbReference>